<feature type="domain" description="CAAX prenyl protease 2/Lysostaphin resistance protein A-like" evidence="2">
    <location>
        <begin position="116"/>
        <end position="223"/>
    </location>
</feature>
<evidence type="ECO:0000256" key="1">
    <source>
        <dbReference type="SAM" id="Phobius"/>
    </source>
</evidence>
<feature type="transmembrane region" description="Helical" evidence="1">
    <location>
        <begin position="29"/>
        <end position="52"/>
    </location>
</feature>
<dbReference type="InterPro" id="IPR042150">
    <property type="entry name" value="MmRce1-like"/>
</dbReference>
<dbReference type="EMBL" id="JBHTAT010000004">
    <property type="protein sequence ID" value="MFC7257140.1"/>
    <property type="molecule type" value="Genomic_DNA"/>
</dbReference>
<dbReference type="Pfam" id="PF02517">
    <property type="entry name" value="Rce1-like"/>
    <property type="match status" value="1"/>
</dbReference>
<protein>
    <submittedName>
        <fullName evidence="3">Type II CAAX prenyl endopeptidase Rce1 family protein</fullName>
    </submittedName>
</protein>
<feature type="transmembrane region" description="Helical" evidence="1">
    <location>
        <begin position="116"/>
        <end position="135"/>
    </location>
</feature>
<dbReference type="Proteomes" id="UP001596434">
    <property type="component" value="Unassembled WGS sequence"/>
</dbReference>
<dbReference type="PANTHER" id="PTHR35797:SF1">
    <property type="entry name" value="PROTEASE"/>
    <property type="match status" value="1"/>
</dbReference>
<proteinExistence type="predicted"/>
<dbReference type="GeneID" id="96955431"/>
<feature type="transmembrane region" description="Helical" evidence="1">
    <location>
        <begin position="185"/>
        <end position="204"/>
    </location>
</feature>
<dbReference type="RefSeq" id="WP_379706920.1">
    <property type="nucleotide sequence ID" value="NZ_JBHTAT010000004.1"/>
</dbReference>
<comment type="caution">
    <text evidence="3">The sequence shown here is derived from an EMBL/GenBank/DDBJ whole genome shotgun (WGS) entry which is preliminary data.</text>
</comment>
<dbReference type="InterPro" id="IPR003675">
    <property type="entry name" value="Rce1/LyrA-like_dom"/>
</dbReference>
<dbReference type="GO" id="GO:0004175">
    <property type="term" value="F:endopeptidase activity"/>
    <property type="evidence" value="ECO:0007669"/>
    <property type="project" value="UniProtKB-ARBA"/>
</dbReference>
<feature type="transmembrane region" description="Helical" evidence="1">
    <location>
        <begin position="211"/>
        <end position="228"/>
    </location>
</feature>
<evidence type="ECO:0000313" key="3">
    <source>
        <dbReference type="EMBL" id="MFC7257140.1"/>
    </source>
</evidence>
<dbReference type="AlphaFoldDB" id="A0ABD6A2H3"/>
<name>A0ABD6A2H3_9EURY</name>
<gene>
    <name evidence="3" type="ORF">ACFQKE_17925</name>
</gene>
<keyword evidence="1" id="KW-0472">Membrane</keyword>
<keyword evidence="4" id="KW-1185">Reference proteome</keyword>
<evidence type="ECO:0000259" key="2">
    <source>
        <dbReference type="Pfam" id="PF02517"/>
    </source>
</evidence>
<keyword evidence="1" id="KW-1133">Transmembrane helix</keyword>
<feature type="transmembrane region" description="Helical" evidence="1">
    <location>
        <begin position="147"/>
        <end position="165"/>
    </location>
</feature>
<reference evidence="3 4" key="1">
    <citation type="journal article" date="2019" name="Int. J. Syst. Evol. Microbiol.">
        <title>The Global Catalogue of Microorganisms (GCM) 10K type strain sequencing project: providing services to taxonomists for standard genome sequencing and annotation.</title>
        <authorList>
            <consortium name="The Broad Institute Genomics Platform"/>
            <consortium name="The Broad Institute Genome Sequencing Center for Infectious Disease"/>
            <person name="Wu L."/>
            <person name="Ma J."/>
        </authorList>
    </citation>
    <scope>NUCLEOTIDE SEQUENCE [LARGE SCALE GENOMIC DNA]</scope>
    <source>
        <strain evidence="3 4">GX21</strain>
    </source>
</reference>
<sequence>MYLAVAVGGTWLFWLPAIALGLQFDSAVGLVLLLVGLAVPGVAGIAFVYLVYDERGQADFWNRVVNPRRVGLRWLVVILLVPLGISVLAGLADLLLGGAGLAWGEGVTEFGVNPLAILPALFFATLPPILEELGWRGYALDRLQLKWSVLSASLILGVVWALWHLPLFFIEGSFQHDAVGFATTGFWLFMAGIVALSVAFTWIYNNTERSILGIIVLHGWVNFTAEIIVAPDLLYYGLWFVLAAAIVATWGAKTMTAAPEVPHPPLPTDA</sequence>
<dbReference type="PANTHER" id="PTHR35797">
    <property type="entry name" value="PROTEASE-RELATED"/>
    <property type="match status" value="1"/>
</dbReference>
<organism evidence="3 4">
    <name type="scientific">Haloplanus litoreus</name>
    <dbReference type="NCBI Taxonomy" id="767515"/>
    <lineage>
        <taxon>Archaea</taxon>
        <taxon>Methanobacteriati</taxon>
        <taxon>Methanobacteriota</taxon>
        <taxon>Stenosarchaea group</taxon>
        <taxon>Halobacteria</taxon>
        <taxon>Halobacteriales</taxon>
        <taxon>Haloferacaceae</taxon>
        <taxon>Haloplanus</taxon>
    </lineage>
</organism>
<accession>A0ABD6A2H3</accession>
<feature type="transmembrane region" description="Helical" evidence="1">
    <location>
        <begin position="72"/>
        <end position="96"/>
    </location>
</feature>
<dbReference type="GO" id="GO:0080120">
    <property type="term" value="P:CAAX-box protein maturation"/>
    <property type="evidence" value="ECO:0007669"/>
    <property type="project" value="UniProtKB-ARBA"/>
</dbReference>
<feature type="transmembrane region" description="Helical" evidence="1">
    <location>
        <begin position="234"/>
        <end position="252"/>
    </location>
</feature>
<evidence type="ECO:0000313" key="4">
    <source>
        <dbReference type="Proteomes" id="UP001596434"/>
    </source>
</evidence>
<keyword evidence="1" id="KW-0812">Transmembrane</keyword>